<feature type="region of interest" description="Disordered" evidence="1">
    <location>
        <begin position="306"/>
        <end position="341"/>
    </location>
</feature>
<name>F4PQX1_CACFS</name>
<evidence type="ECO:0000313" key="3">
    <source>
        <dbReference type="EMBL" id="EGG21236.1"/>
    </source>
</evidence>
<dbReference type="Proteomes" id="UP000007797">
    <property type="component" value="Unassembled WGS sequence"/>
</dbReference>
<evidence type="ECO:0000256" key="2">
    <source>
        <dbReference type="SAM" id="SignalP"/>
    </source>
</evidence>
<dbReference type="RefSeq" id="XP_004359086.1">
    <property type="nucleotide sequence ID" value="XM_004359029.1"/>
</dbReference>
<feature type="region of interest" description="Disordered" evidence="1">
    <location>
        <begin position="159"/>
        <end position="190"/>
    </location>
</feature>
<feature type="compositionally biased region" description="Low complexity" evidence="1">
    <location>
        <begin position="159"/>
        <end position="174"/>
    </location>
</feature>
<evidence type="ECO:0000256" key="1">
    <source>
        <dbReference type="SAM" id="MobiDB-lite"/>
    </source>
</evidence>
<evidence type="ECO:0000313" key="4">
    <source>
        <dbReference type="Proteomes" id="UP000007797"/>
    </source>
</evidence>
<dbReference type="AlphaFoldDB" id="F4PQX1"/>
<feature type="chain" id="PRO_5003313304" evidence="2">
    <location>
        <begin position="23"/>
        <end position="380"/>
    </location>
</feature>
<feature type="signal peptide" evidence="2">
    <location>
        <begin position="1"/>
        <end position="22"/>
    </location>
</feature>
<dbReference type="InterPro" id="IPR021837">
    <property type="entry name" value="CfaA/B/C"/>
</dbReference>
<keyword evidence="4" id="KW-1185">Reference proteome</keyword>
<sequence length="380" mass="39769">MNYSLLLVFVVAIFFNFSVVNATNTNSWVTIETFNEPKCDSDSSSIGGIVLISGTCINGQQVSCNTNNNIVTVEQYKDKECQTTVTNTTEHSSGVCYTVSQDNGFYKTFTCSATTPSYPARSLAISTYSTCQQTNKQLETLRWIPSYKCMAILRGSTPGTGTESASASATISSGSGSGSGSGSSSGSVLRNHHNFNSNQFNNQISTVDILDRYFDFLDEINFPTTIEEEEEEDLFKVSHRIGSGSGGVQTGTGYGTGTGSSGGGPFNSAMYGIVLCNQTYNSYNTYANQIPTGSATHSGVMSTGKYSTGDPYGSQMGIPTKSGGSGSSGGGSGSGSGGSGISSPNSCSIQAVVTSIGKNTQQCYQNQLIAVTCTPPYTHA</sequence>
<protein>
    <submittedName>
        <fullName evidence="3">Uncharacterized protein</fullName>
    </submittedName>
</protein>
<dbReference type="KEGG" id="dfa:DFA_01111"/>
<accession>F4PQX1</accession>
<dbReference type="EMBL" id="GL883010">
    <property type="protein sequence ID" value="EGG21236.1"/>
    <property type="molecule type" value="Genomic_DNA"/>
</dbReference>
<keyword evidence="2" id="KW-0732">Signal</keyword>
<dbReference type="Pfam" id="PF11912">
    <property type="entry name" value="CfaA_B_C"/>
    <property type="match status" value="1"/>
</dbReference>
<dbReference type="OrthoDB" id="23789at2759"/>
<gene>
    <name evidence="3" type="ORF">DFA_01111</name>
</gene>
<feature type="compositionally biased region" description="Gly residues" evidence="1">
    <location>
        <begin position="323"/>
        <end position="340"/>
    </location>
</feature>
<dbReference type="GeneID" id="14872663"/>
<reference evidence="4" key="1">
    <citation type="journal article" date="2011" name="Genome Res.">
        <title>Phylogeny-wide analysis of social amoeba genomes highlights ancient origins for complex intercellular communication.</title>
        <authorList>
            <person name="Heidel A.J."/>
            <person name="Lawal H.M."/>
            <person name="Felder M."/>
            <person name="Schilde C."/>
            <person name="Helps N.R."/>
            <person name="Tunggal B."/>
            <person name="Rivero F."/>
            <person name="John U."/>
            <person name="Schleicher M."/>
            <person name="Eichinger L."/>
            <person name="Platzer M."/>
            <person name="Noegel A.A."/>
            <person name="Schaap P."/>
            <person name="Gloeckner G."/>
        </authorList>
    </citation>
    <scope>NUCLEOTIDE SEQUENCE [LARGE SCALE GENOMIC DNA]</scope>
    <source>
        <strain evidence="4">SH3</strain>
    </source>
</reference>
<organism evidence="3 4">
    <name type="scientific">Cavenderia fasciculata</name>
    <name type="common">Slime mold</name>
    <name type="synonym">Dictyostelium fasciculatum</name>
    <dbReference type="NCBI Taxonomy" id="261658"/>
    <lineage>
        <taxon>Eukaryota</taxon>
        <taxon>Amoebozoa</taxon>
        <taxon>Evosea</taxon>
        <taxon>Eumycetozoa</taxon>
        <taxon>Dictyostelia</taxon>
        <taxon>Acytosteliales</taxon>
        <taxon>Cavenderiaceae</taxon>
        <taxon>Cavenderia</taxon>
    </lineage>
</organism>
<proteinExistence type="predicted"/>